<name>A0ABR7Q5W3_9FLAO</name>
<keyword evidence="2" id="KW-1185">Reference proteome</keyword>
<reference evidence="1 2" key="1">
    <citation type="submission" date="2020-07" db="EMBL/GenBank/DDBJ databases">
        <title>Description of Kordia aestuariivivens sp. nov., isolated from a tidal flat.</title>
        <authorList>
            <person name="Park S."/>
            <person name="Yoon J.-H."/>
        </authorList>
    </citation>
    <scope>NUCLEOTIDE SEQUENCE [LARGE SCALE GENOMIC DNA]</scope>
    <source>
        <strain evidence="1 2">YSTF-M3</strain>
    </source>
</reference>
<dbReference type="InterPro" id="IPR027417">
    <property type="entry name" value="P-loop_NTPase"/>
</dbReference>
<gene>
    <name evidence="1" type="ORF">H2O64_04705</name>
</gene>
<dbReference type="SUPFAM" id="SSF52540">
    <property type="entry name" value="P-loop containing nucleoside triphosphate hydrolases"/>
    <property type="match status" value="1"/>
</dbReference>
<protein>
    <recommendedName>
        <fullName evidence="3">ATP-binding protein</fullName>
    </recommendedName>
</protein>
<evidence type="ECO:0008006" key="3">
    <source>
        <dbReference type="Google" id="ProtNLM"/>
    </source>
</evidence>
<accession>A0ABR7Q5W3</accession>
<dbReference type="EMBL" id="JACGWS010000002">
    <property type="protein sequence ID" value="MBC8753959.1"/>
    <property type="molecule type" value="Genomic_DNA"/>
</dbReference>
<sequence length="213" mass="24414">MSLQFDTLTFDMGWEKFLQDPARNMKIGISGKPKNGKTAGACQLAAYLTKFGNVLYNFADQGYNANTQKLWSLAGLDKNPNAKASDFQTLEDLDAVCASGKFQFIFIDLINGYIDRTKIKPHEFEDRFIKKYPNISFILIFEVTKQGNFKGDQKWMHLVDAIIEVKDYVMESRGRYGHGFHIVWEEEFKKINPKKYAELVPAEEVNVASVLYL</sequence>
<comment type="caution">
    <text evidence="1">The sequence shown here is derived from an EMBL/GenBank/DDBJ whole genome shotgun (WGS) entry which is preliminary data.</text>
</comment>
<evidence type="ECO:0000313" key="2">
    <source>
        <dbReference type="Proteomes" id="UP000619238"/>
    </source>
</evidence>
<proteinExistence type="predicted"/>
<dbReference type="RefSeq" id="WP_187560993.1">
    <property type="nucleotide sequence ID" value="NZ_JACGWS010000002.1"/>
</dbReference>
<organism evidence="1 2">
    <name type="scientific">Kordia aestuariivivens</name>
    <dbReference type="NCBI Taxonomy" id="2759037"/>
    <lineage>
        <taxon>Bacteria</taxon>
        <taxon>Pseudomonadati</taxon>
        <taxon>Bacteroidota</taxon>
        <taxon>Flavobacteriia</taxon>
        <taxon>Flavobacteriales</taxon>
        <taxon>Flavobacteriaceae</taxon>
        <taxon>Kordia</taxon>
    </lineage>
</organism>
<evidence type="ECO:0000313" key="1">
    <source>
        <dbReference type="EMBL" id="MBC8753959.1"/>
    </source>
</evidence>
<dbReference type="Proteomes" id="UP000619238">
    <property type="component" value="Unassembled WGS sequence"/>
</dbReference>